<name>A0ABU0JTH8_HATLI</name>
<feature type="transmembrane region" description="Helical" evidence="21">
    <location>
        <begin position="420"/>
        <end position="442"/>
    </location>
</feature>
<feature type="transmembrane region" description="Helical" evidence="21">
    <location>
        <begin position="202"/>
        <end position="221"/>
    </location>
</feature>
<keyword evidence="16" id="KW-0406">Ion transport</keyword>
<evidence type="ECO:0000256" key="19">
    <source>
        <dbReference type="ARBA" id="ARBA00033239"/>
    </source>
</evidence>
<evidence type="ECO:0000256" key="13">
    <source>
        <dbReference type="ARBA" id="ARBA00022967"/>
    </source>
</evidence>
<dbReference type="CDD" id="cd00371">
    <property type="entry name" value="HMA"/>
    <property type="match status" value="2"/>
</dbReference>
<keyword evidence="21" id="KW-1003">Cell membrane</keyword>
<dbReference type="PROSITE" id="PS00154">
    <property type="entry name" value="ATPASE_E1_E2"/>
    <property type="match status" value="1"/>
</dbReference>
<dbReference type="SUPFAM" id="SSF56784">
    <property type="entry name" value="HAD-like"/>
    <property type="match status" value="1"/>
</dbReference>
<keyword evidence="7 21" id="KW-0479">Metal-binding</keyword>
<keyword evidence="10" id="KW-0187">Copper transport</keyword>
<dbReference type="Pfam" id="PF00122">
    <property type="entry name" value="E1-E2_ATPase"/>
    <property type="match status" value="1"/>
</dbReference>
<dbReference type="InterPro" id="IPR023298">
    <property type="entry name" value="ATPase_P-typ_TM_dom_sf"/>
</dbReference>
<keyword evidence="13" id="KW-1278">Translocase</keyword>
<dbReference type="InterPro" id="IPR001757">
    <property type="entry name" value="P_typ_ATPase"/>
</dbReference>
<evidence type="ECO:0000256" key="14">
    <source>
        <dbReference type="ARBA" id="ARBA00022989"/>
    </source>
</evidence>
<comment type="subcellular location">
    <subcellularLocation>
        <location evidence="21">Cell membrane</location>
    </subcellularLocation>
    <subcellularLocation>
        <location evidence="1">Endomembrane system</location>
        <topology evidence="1">Multi-pass membrane protein</topology>
    </subcellularLocation>
</comment>
<evidence type="ECO:0000256" key="21">
    <source>
        <dbReference type="RuleBase" id="RU362081"/>
    </source>
</evidence>
<feature type="domain" description="HMA" evidence="22">
    <location>
        <begin position="2"/>
        <end position="68"/>
    </location>
</feature>
<evidence type="ECO:0000256" key="1">
    <source>
        <dbReference type="ARBA" id="ARBA00004127"/>
    </source>
</evidence>
<dbReference type="NCBIfam" id="TIGR01494">
    <property type="entry name" value="ATPase_P-type"/>
    <property type="match status" value="1"/>
</dbReference>
<dbReference type="RefSeq" id="WP_307355554.1">
    <property type="nucleotide sequence ID" value="NZ_BAAACJ010000033.1"/>
</dbReference>
<evidence type="ECO:0000256" key="18">
    <source>
        <dbReference type="ARBA" id="ARBA00029719"/>
    </source>
</evidence>
<evidence type="ECO:0000256" key="10">
    <source>
        <dbReference type="ARBA" id="ARBA00022796"/>
    </source>
</evidence>
<evidence type="ECO:0000256" key="16">
    <source>
        <dbReference type="ARBA" id="ARBA00023065"/>
    </source>
</evidence>
<comment type="catalytic activity">
    <reaction evidence="20">
        <text>Cu(+)(in) + ATP + H2O = Cu(+)(out) + ADP + phosphate + H(+)</text>
        <dbReference type="Rhea" id="RHEA:25792"/>
        <dbReference type="ChEBI" id="CHEBI:15377"/>
        <dbReference type="ChEBI" id="CHEBI:15378"/>
        <dbReference type="ChEBI" id="CHEBI:30616"/>
        <dbReference type="ChEBI" id="CHEBI:43474"/>
        <dbReference type="ChEBI" id="CHEBI:49552"/>
        <dbReference type="ChEBI" id="CHEBI:456216"/>
        <dbReference type="EC" id="7.2.2.8"/>
    </reaction>
</comment>
<evidence type="ECO:0000256" key="5">
    <source>
        <dbReference type="ARBA" id="ARBA00022448"/>
    </source>
</evidence>
<dbReference type="InterPro" id="IPR027256">
    <property type="entry name" value="P-typ_ATPase_IB"/>
</dbReference>
<evidence type="ECO:0000259" key="22">
    <source>
        <dbReference type="PROSITE" id="PS50846"/>
    </source>
</evidence>
<evidence type="ECO:0000256" key="20">
    <source>
        <dbReference type="ARBA" id="ARBA00049289"/>
    </source>
</evidence>
<dbReference type="Gene3D" id="3.40.50.1000">
    <property type="entry name" value="HAD superfamily/HAD-like"/>
    <property type="match status" value="1"/>
</dbReference>
<dbReference type="InterPro" id="IPR006122">
    <property type="entry name" value="HMA_Cu_ion-bd"/>
</dbReference>
<feature type="transmembrane region" description="Helical" evidence="21">
    <location>
        <begin position="162"/>
        <end position="182"/>
    </location>
</feature>
<evidence type="ECO:0000256" key="4">
    <source>
        <dbReference type="ARBA" id="ARBA00015102"/>
    </source>
</evidence>
<evidence type="ECO:0000256" key="11">
    <source>
        <dbReference type="ARBA" id="ARBA00022840"/>
    </source>
</evidence>
<dbReference type="NCBIfam" id="TIGR01525">
    <property type="entry name" value="ATPase-IB_hvy"/>
    <property type="match status" value="1"/>
</dbReference>
<dbReference type="InterPro" id="IPR036163">
    <property type="entry name" value="HMA_dom_sf"/>
</dbReference>
<dbReference type="InterPro" id="IPR023299">
    <property type="entry name" value="ATPase_P-typ_cyto_dom_N"/>
</dbReference>
<dbReference type="PANTHER" id="PTHR43520:SF8">
    <property type="entry name" value="P-TYPE CU(+) TRANSPORTER"/>
    <property type="match status" value="1"/>
</dbReference>
<evidence type="ECO:0000256" key="6">
    <source>
        <dbReference type="ARBA" id="ARBA00022692"/>
    </source>
</evidence>
<dbReference type="PROSITE" id="PS50846">
    <property type="entry name" value="HMA_2"/>
    <property type="match status" value="2"/>
</dbReference>
<dbReference type="InterPro" id="IPR008250">
    <property type="entry name" value="ATPase_P-typ_transduc_dom_A_sf"/>
</dbReference>
<keyword evidence="6 21" id="KW-0812">Transmembrane</keyword>
<evidence type="ECO:0000256" key="2">
    <source>
        <dbReference type="ARBA" id="ARBA00006024"/>
    </source>
</evidence>
<dbReference type="InterPro" id="IPR006121">
    <property type="entry name" value="HMA_dom"/>
</dbReference>
<keyword evidence="17 21" id="KW-0472">Membrane</keyword>
<keyword evidence="15" id="KW-0186">Copper</keyword>
<dbReference type="Proteomes" id="UP001224418">
    <property type="component" value="Unassembled WGS sequence"/>
</dbReference>
<dbReference type="SFLD" id="SFLDG00002">
    <property type="entry name" value="C1.7:_P-type_atpase_like"/>
    <property type="match status" value="1"/>
</dbReference>
<dbReference type="InterPro" id="IPR018303">
    <property type="entry name" value="ATPase_P-typ_P_site"/>
</dbReference>
<dbReference type="InterPro" id="IPR036412">
    <property type="entry name" value="HAD-like_sf"/>
</dbReference>
<keyword evidence="11 21" id="KW-0067">ATP-binding</keyword>
<feature type="domain" description="HMA" evidence="22">
    <location>
        <begin position="72"/>
        <end position="138"/>
    </location>
</feature>
<feature type="transmembrane region" description="Helical" evidence="21">
    <location>
        <begin position="761"/>
        <end position="783"/>
    </location>
</feature>
<protein>
    <recommendedName>
        <fullName evidence="4">Copper-exporting P-type ATPase</fullName>
        <ecNumber evidence="3">7.2.2.8</ecNumber>
    </recommendedName>
    <alternativeName>
        <fullName evidence="18">Copper-exporting P-type ATPase A</fullName>
    </alternativeName>
    <alternativeName>
        <fullName evidence="19">Cu(+)-exporting ATPase</fullName>
    </alternativeName>
</protein>
<reference evidence="23 24" key="1">
    <citation type="submission" date="2023-07" db="EMBL/GenBank/DDBJ databases">
        <title>Genomic Encyclopedia of Type Strains, Phase IV (KMG-IV): sequencing the most valuable type-strain genomes for metagenomic binning, comparative biology and taxonomic classification.</title>
        <authorList>
            <person name="Goeker M."/>
        </authorList>
    </citation>
    <scope>NUCLEOTIDE SEQUENCE [LARGE SCALE GENOMIC DNA]</scope>
    <source>
        <strain evidence="23 24">DSM 1400</strain>
    </source>
</reference>
<evidence type="ECO:0000256" key="3">
    <source>
        <dbReference type="ARBA" id="ARBA00012517"/>
    </source>
</evidence>
<keyword evidence="8" id="KW-0677">Repeat</keyword>
<keyword evidence="9 21" id="KW-0547">Nucleotide-binding</keyword>
<dbReference type="Gene3D" id="3.40.1110.10">
    <property type="entry name" value="Calcium-transporting ATPase, cytoplasmic domain N"/>
    <property type="match status" value="1"/>
</dbReference>
<dbReference type="SUPFAM" id="SSF81653">
    <property type="entry name" value="Calcium ATPase, transduction domain A"/>
    <property type="match status" value="1"/>
</dbReference>
<evidence type="ECO:0000313" key="24">
    <source>
        <dbReference type="Proteomes" id="UP001224418"/>
    </source>
</evidence>
<dbReference type="SUPFAM" id="SSF55008">
    <property type="entry name" value="HMA, heavy metal-associated domain"/>
    <property type="match status" value="2"/>
</dbReference>
<dbReference type="SUPFAM" id="SSF81665">
    <property type="entry name" value="Calcium ATPase, transmembrane domain M"/>
    <property type="match status" value="1"/>
</dbReference>
<dbReference type="EC" id="7.2.2.8" evidence="3"/>
<organism evidence="23 24">
    <name type="scientific">Hathewaya limosa</name>
    <name type="common">Clostridium limosum</name>
    <dbReference type="NCBI Taxonomy" id="1536"/>
    <lineage>
        <taxon>Bacteria</taxon>
        <taxon>Bacillati</taxon>
        <taxon>Bacillota</taxon>
        <taxon>Clostridia</taxon>
        <taxon>Eubacteriales</taxon>
        <taxon>Clostridiaceae</taxon>
        <taxon>Hathewaya</taxon>
    </lineage>
</organism>
<evidence type="ECO:0000256" key="7">
    <source>
        <dbReference type="ARBA" id="ARBA00022723"/>
    </source>
</evidence>
<dbReference type="NCBIfam" id="TIGR00003">
    <property type="entry name" value="copper ion binding protein"/>
    <property type="match status" value="2"/>
</dbReference>
<keyword evidence="5" id="KW-0813">Transport</keyword>
<keyword evidence="14 21" id="KW-1133">Transmembrane helix</keyword>
<evidence type="ECO:0000256" key="12">
    <source>
        <dbReference type="ARBA" id="ARBA00022842"/>
    </source>
</evidence>
<dbReference type="Gene3D" id="3.30.70.100">
    <property type="match status" value="2"/>
</dbReference>
<comment type="caution">
    <text evidence="23">The sequence shown here is derived from an EMBL/GenBank/DDBJ whole genome shotgun (WGS) entry which is preliminary data.</text>
</comment>
<dbReference type="InterPro" id="IPR059000">
    <property type="entry name" value="ATPase_P-type_domA"/>
</dbReference>
<dbReference type="InterPro" id="IPR023214">
    <property type="entry name" value="HAD_sf"/>
</dbReference>
<evidence type="ECO:0000256" key="17">
    <source>
        <dbReference type="ARBA" id="ARBA00023136"/>
    </source>
</evidence>
<evidence type="ECO:0000313" key="23">
    <source>
        <dbReference type="EMBL" id="MDQ0479531.1"/>
    </source>
</evidence>
<keyword evidence="12" id="KW-0460">Magnesium</keyword>
<gene>
    <name evidence="23" type="ORF">QOZ93_001272</name>
</gene>
<dbReference type="InterPro" id="IPR044492">
    <property type="entry name" value="P_typ_ATPase_HD_dom"/>
</dbReference>
<accession>A0ABU0JTH8</accession>
<keyword evidence="24" id="KW-1185">Reference proteome</keyword>
<dbReference type="Pfam" id="PF00403">
    <property type="entry name" value="HMA"/>
    <property type="match status" value="2"/>
</dbReference>
<dbReference type="Pfam" id="PF00702">
    <property type="entry name" value="Hydrolase"/>
    <property type="match status" value="1"/>
</dbReference>
<dbReference type="EMBL" id="JAUSWN010000009">
    <property type="protein sequence ID" value="MDQ0479531.1"/>
    <property type="molecule type" value="Genomic_DNA"/>
</dbReference>
<dbReference type="PANTHER" id="PTHR43520">
    <property type="entry name" value="ATP7, ISOFORM B"/>
    <property type="match status" value="1"/>
</dbReference>
<evidence type="ECO:0000256" key="9">
    <source>
        <dbReference type="ARBA" id="ARBA00022741"/>
    </source>
</evidence>
<feature type="transmembrane region" description="Helical" evidence="21">
    <location>
        <begin position="789"/>
        <end position="808"/>
    </location>
</feature>
<dbReference type="PRINTS" id="PR00941">
    <property type="entry name" value="CDATPASE"/>
</dbReference>
<dbReference type="Gene3D" id="2.70.150.10">
    <property type="entry name" value="Calcium-transporting ATPase, cytoplasmic transduction domain A"/>
    <property type="match status" value="1"/>
</dbReference>
<dbReference type="CDD" id="cd02094">
    <property type="entry name" value="P-type_ATPase_Cu-like"/>
    <property type="match status" value="1"/>
</dbReference>
<proteinExistence type="inferred from homology"/>
<evidence type="ECO:0000256" key="15">
    <source>
        <dbReference type="ARBA" id="ARBA00023008"/>
    </source>
</evidence>
<sequence length="818" mass="89180">MKEKNFSIEGMSCAACAKAVERICKKQDGIKEARVNLATEKLSIEYNEQELDFNKLEKAIEKGGFKLIYNYKNIILNVQGMSCAACAKSIEKICYKINGVKNASVNLATEKLNLVYDTDEVELSYIKEKVNKGGFQLRDELSNNNIEKASKRNESKSLKKRFIMSLMFTVPLLLISMGHMVLEMFNMHLPQFIDPIINPKNFAIVQLLLTIPVLILGRKFFKVGIRLLFKGSPNMDSLISIGTLSSFIYSLYSVFKIFNGQSQYAFNLYFESSATILTLITLGKYLESITKGKTSEAIKKLMNLAPKKAIIEKDGKEIQVSVDEVKVSDIIVVKPGEKLPVDGMIISGSTSVDESMLTGESIPVEKSENDLVIGGSINKNGRIKYKATKVGKDTVLAQIIHLVEEAQGSKAPIAKLADIISGYFVPTVIFLASIGAIGWYIAGKDLTFILTIFISVLVIACPCALGLATPTAIMVGTGKGAENGILIKSGVALENAHKIQTVVFDKTGTITEGKPRVTDIITKGISEKELLILAASCERASEHPLGEAILKKSQECKLTLKEIENFKAIPGHGIKAQILGDNIFLGNKKLMYKENINIENLELECSDLAQQGKTPMYIARGNKALGIIAVQDPVKNSSKKAIQTLEKMGIEIIMITGDNKNTADAIGKEVGISKVLSEVLPENKAEEIKKLQYNGKNVAMVGDGINDAPALARANIGIAIGSGTDIAIESADIVLIKNDLMDVANSIYLSKRTIRNIKQNLFWAFGYNSLGIPVAMGILYIFGGPLLNPMIGAAAMSFSSVSVLLNALRLKKFKPLHS</sequence>
<dbReference type="NCBIfam" id="TIGR01511">
    <property type="entry name" value="ATPase-IB1_Cu"/>
    <property type="match status" value="1"/>
</dbReference>
<comment type="similarity">
    <text evidence="2 21">Belongs to the cation transport ATPase (P-type) (TC 3.A.3) family. Type IB subfamily.</text>
</comment>
<dbReference type="SFLD" id="SFLDS00003">
    <property type="entry name" value="Haloacid_Dehalogenase"/>
    <property type="match status" value="1"/>
</dbReference>
<evidence type="ECO:0000256" key="8">
    <source>
        <dbReference type="ARBA" id="ARBA00022737"/>
    </source>
</evidence>
<dbReference type="PRINTS" id="PR00119">
    <property type="entry name" value="CATATPASE"/>
</dbReference>
<dbReference type="SFLD" id="SFLDF00027">
    <property type="entry name" value="p-type_atpase"/>
    <property type="match status" value="1"/>
</dbReference>
<feature type="transmembrane region" description="Helical" evidence="21">
    <location>
        <begin position="448"/>
        <end position="469"/>
    </location>
</feature>